<dbReference type="Pfam" id="PF14244">
    <property type="entry name" value="Retrotran_gag_3"/>
    <property type="match status" value="1"/>
</dbReference>
<accession>A0ABM1RL63</accession>
<dbReference type="GeneID" id="109132539"/>
<dbReference type="InterPro" id="IPR043502">
    <property type="entry name" value="DNA/RNA_pol_sf"/>
</dbReference>
<keyword evidence="1" id="KW-0479">Metal-binding</keyword>
<dbReference type="InterPro" id="IPR001878">
    <property type="entry name" value="Znf_CCHC"/>
</dbReference>
<dbReference type="Proteomes" id="UP000694864">
    <property type="component" value="Chromosome 4"/>
</dbReference>
<dbReference type="PANTHER" id="PTHR11439">
    <property type="entry name" value="GAG-POL-RELATED RETROTRANSPOSON"/>
    <property type="match status" value="1"/>
</dbReference>
<dbReference type="RefSeq" id="XP_019099751.1">
    <property type="nucleotide sequence ID" value="XM_019244206.1"/>
</dbReference>
<reference evidence="3" key="1">
    <citation type="journal article" date="2014" name="Nat. Commun.">
        <title>The emerging biofuel crop Camelina sativa retains a highly undifferentiated hexaploid genome structure.</title>
        <authorList>
            <person name="Kagale S."/>
            <person name="Koh C."/>
            <person name="Nixon J."/>
            <person name="Bollina V."/>
            <person name="Clarke W.E."/>
            <person name="Tuteja R."/>
            <person name="Spillane C."/>
            <person name="Robinson S.J."/>
            <person name="Links M.G."/>
            <person name="Clarke C."/>
            <person name="Higgins E.E."/>
            <person name="Huebert T."/>
            <person name="Sharpe A.G."/>
            <person name="Parkin I.A."/>
        </authorList>
    </citation>
    <scope>NUCLEOTIDE SEQUENCE [LARGE SCALE GENOMIC DNA]</scope>
    <source>
        <strain evidence="3">cv. DH55</strain>
    </source>
</reference>
<evidence type="ECO:0000313" key="4">
    <source>
        <dbReference type="RefSeq" id="XP_019099751.1"/>
    </source>
</evidence>
<dbReference type="InterPro" id="IPR029472">
    <property type="entry name" value="Copia-like_N"/>
</dbReference>
<organism evidence="3 4">
    <name type="scientific">Camelina sativa</name>
    <name type="common">False flax</name>
    <name type="synonym">Myagrum sativum</name>
    <dbReference type="NCBI Taxonomy" id="90675"/>
    <lineage>
        <taxon>Eukaryota</taxon>
        <taxon>Viridiplantae</taxon>
        <taxon>Streptophyta</taxon>
        <taxon>Embryophyta</taxon>
        <taxon>Tracheophyta</taxon>
        <taxon>Spermatophyta</taxon>
        <taxon>Magnoliopsida</taxon>
        <taxon>eudicotyledons</taxon>
        <taxon>Gunneridae</taxon>
        <taxon>Pentapetalae</taxon>
        <taxon>rosids</taxon>
        <taxon>malvids</taxon>
        <taxon>Brassicales</taxon>
        <taxon>Brassicaceae</taxon>
        <taxon>Camelineae</taxon>
        <taxon>Camelina</taxon>
    </lineage>
</organism>
<dbReference type="SUPFAM" id="SSF56672">
    <property type="entry name" value="DNA/RNA polymerases"/>
    <property type="match status" value="1"/>
</dbReference>
<dbReference type="Pfam" id="PF03732">
    <property type="entry name" value="Retrotrans_gag"/>
    <property type="match status" value="1"/>
</dbReference>
<keyword evidence="1" id="KW-0863">Zinc-finger</keyword>
<dbReference type="PANTHER" id="PTHR11439:SF462">
    <property type="match status" value="1"/>
</dbReference>
<dbReference type="InterPro" id="IPR005162">
    <property type="entry name" value="Retrotrans_gag_dom"/>
</dbReference>
<dbReference type="CDD" id="cd09272">
    <property type="entry name" value="RNase_HI_RT_Ty1"/>
    <property type="match status" value="1"/>
</dbReference>
<keyword evidence="3" id="KW-1185">Reference proteome</keyword>
<evidence type="ECO:0000313" key="3">
    <source>
        <dbReference type="Proteomes" id="UP000694864"/>
    </source>
</evidence>
<dbReference type="PROSITE" id="PS50158">
    <property type="entry name" value="ZF_CCHC"/>
    <property type="match status" value="1"/>
</dbReference>
<protein>
    <submittedName>
        <fullName evidence="4">Uncharacterized protein LOC109132539</fullName>
    </submittedName>
</protein>
<evidence type="ECO:0000259" key="2">
    <source>
        <dbReference type="PROSITE" id="PS50158"/>
    </source>
</evidence>
<reference evidence="4" key="2">
    <citation type="submission" date="2025-08" db="UniProtKB">
        <authorList>
            <consortium name="RefSeq"/>
        </authorList>
    </citation>
    <scope>IDENTIFICATION</scope>
    <source>
        <tissue evidence="4">Leaf</tissue>
    </source>
</reference>
<dbReference type="Pfam" id="PF07727">
    <property type="entry name" value="RVT_2"/>
    <property type="match status" value="1"/>
</dbReference>
<evidence type="ECO:0000256" key="1">
    <source>
        <dbReference type="PROSITE-ProRule" id="PRU00047"/>
    </source>
</evidence>
<proteinExistence type="predicted"/>
<name>A0ABM1RL63_CAMSA</name>
<dbReference type="InterPro" id="IPR013103">
    <property type="entry name" value="RVT_2"/>
</dbReference>
<sequence>MEIQRRTISPYDLTSNDNPGSIISRPLLRGDNYEEWAINLETALYSRKKFGFLDGSIKAPTEGSPDYDDWKPINALIVSWIKMTIEPKLLSNISHKPLARDLWKHIRKRFRVTNGPRVQQLRKELANCQQAGMSIEAYYGKLTKIWDCLGCYRPPLSCTCGLCTCNFGAEEEKRREEDKVHDFVMGLDEEVYGMVKSNLLSQEPLPTLEYVYLKVTQDEDARLKKKNPEEKSENMAFVAQTQKPKYRGDDRDVGIVCSNCGQTGHRSETCFPILGFPEWWGDRPRNHVGRGRGVGPSTGISRGRGGVARANVARAVGQTNIGVANVAVTDADRTAVCGLTNEQWLSVKRVMNAAAIGADEQSSGPHYEDADWDRSITEDPFADNAHAALTIDDDQGGLVGTDPMVVTSENTNVVLDRIEVSLPHTSDIPAQEHVTAPLRVGERERKKLGYLKDYDTSFVCVDSDKPYPIAAVVLCSRFSENHKVFLAAITSAHEPQSFAEAMKDDRWKNAVGSEIGSLELNKTWTLEDLPKNKKAIGCQWVFRIKHRSDGTIERYKARLVVLGNRQVAGVDYGETFAPVVKMTTVRSFLSVVAARNWEVHQMDVHNAFLHGDLEEEVYMTLPPGFPSRNDGKSFADYSLFIYKKNGVEIRVLVYVDDLVITGNTVQAIEDFIKYLSTCFYMKDLVGPFLSNPEQYLRLVGKLIYLGVTRPDLAYSVNILSKFMSAPRKEHWEAAIRVLHYSKSSPSQGILLRADSDLQIYGWCDSDYAGCPMTRRSSTGWFTQLGQSPISWKTKKQDVMSQSSAEAEYRAMAMTTKELKWLKNLLLDLGVVLTQPMRLYCDNKAALHISANPVFHERTKHIEKDCHFIRDEIKSDNIATTYVSTTIQLADIFTKALGQREFDEFRDKGMAIGFSQIEEFWDRLVK</sequence>
<feature type="domain" description="CCHC-type" evidence="2">
    <location>
        <begin position="257"/>
        <end position="270"/>
    </location>
</feature>
<gene>
    <name evidence="4" type="primary">LOC109132539</name>
</gene>
<keyword evidence="1" id="KW-0862">Zinc</keyword>